<dbReference type="AlphaFoldDB" id="A0A2A9HD46"/>
<name>A0A2A9HD46_TEPT2</name>
<keyword evidence="3" id="KW-1185">Reference proteome</keyword>
<reference evidence="2 3" key="1">
    <citation type="submission" date="2017-09" db="EMBL/GenBank/DDBJ databases">
        <title>Sequencing the genomes of two abundant thermophiles in Great Basin hot springs: Thermocrinis jamiesonii and novel Chloroflexi Thermoflexus hugenholtzii.</title>
        <authorList>
            <person name="Hedlund B."/>
        </authorList>
    </citation>
    <scope>NUCLEOTIDE SEQUENCE [LARGE SCALE GENOMIC DNA]</scope>
    <source>
        <strain evidence="2 3">G233</strain>
    </source>
</reference>
<dbReference type="InterPro" id="IPR023606">
    <property type="entry name" value="CoA-Trfase_III_dom_1_sf"/>
</dbReference>
<evidence type="ECO:0000313" key="2">
    <source>
        <dbReference type="EMBL" id="PFG73927.1"/>
    </source>
</evidence>
<dbReference type="Gene3D" id="3.30.1540.10">
    <property type="entry name" value="formyl-coa transferase, domain 3"/>
    <property type="match status" value="1"/>
</dbReference>
<dbReference type="RefSeq" id="WP_278286807.1">
    <property type="nucleotide sequence ID" value="NZ_PDJQ01000001.1"/>
</dbReference>
<dbReference type="InterPro" id="IPR003673">
    <property type="entry name" value="CoA-Trfase_fam_III"/>
</dbReference>
<dbReference type="EMBL" id="PDJQ01000001">
    <property type="protein sequence ID" value="PFG73927.1"/>
    <property type="molecule type" value="Genomic_DNA"/>
</dbReference>
<dbReference type="PANTHER" id="PTHR48207">
    <property type="entry name" value="SUCCINATE--HYDROXYMETHYLGLUTARATE COA-TRANSFERASE"/>
    <property type="match status" value="1"/>
</dbReference>
<dbReference type="PANTHER" id="PTHR48207:SF3">
    <property type="entry name" value="SUCCINATE--HYDROXYMETHYLGLUTARATE COA-TRANSFERASE"/>
    <property type="match status" value="1"/>
</dbReference>
<dbReference type="Proteomes" id="UP000223071">
    <property type="component" value="Unassembled WGS sequence"/>
</dbReference>
<accession>A0A2A9HD46</accession>
<organism evidence="2 3">
    <name type="scientific">Tepidiforma thermophila (strain KCTC 52669 / CGMCC 1.13589 / G233)</name>
    <dbReference type="NCBI Taxonomy" id="2761530"/>
    <lineage>
        <taxon>Bacteria</taxon>
        <taxon>Bacillati</taxon>
        <taxon>Chloroflexota</taxon>
        <taxon>Tepidiformia</taxon>
        <taxon>Tepidiformales</taxon>
        <taxon>Tepidiformaceae</taxon>
        <taxon>Tepidiforma</taxon>
    </lineage>
</organism>
<evidence type="ECO:0000313" key="3">
    <source>
        <dbReference type="Proteomes" id="UP000223071"/>
    </source>
</evidence>
<dbReference type="GO" id="GO:0008410">
    <property type="term" value="F:CoA-transferase activity"/>
    <property type="evidence" value="ECO:0007669"/>
    <property type="project" value="TreeGrafter"/>
</dbReference>
<protein>
    <submittedName>
        <fullName evidence="2">CoA:oxalate CoA-transferase</fullName>
    </submittedName>
</protein>
<dbReference type="Gene3D" id="3.40.50.10540">
    <property type="entry name" value="Crotonobetainyl-coa:carnitine coa-transferase, domain 1"/>
    <property type="match status" value="1"/>
</dbReference>
<dbReference type="Pfam" id="PF02515">
    <property type="entry name" value="CoA_transf_3"/>
    <property type="match status" value="1"/>
</dbReference>
<proteinExistence type="predicted"/>
<evidence type="ECO:0000256" key="1">
    <source>
        <dbReference type="ARBA" id="ARBA00022679"/>
    </source>
</evidence>
<comment type="caution">
    <text evidence="2">The sequence shown here is derived from an EMBL/GenBank/DDBJ whole genome shotgun (WGS) entry which is preliminary data.</text>
</comment>
<sequence>MEPRREGAGGMGRPLEGVRVLDLTWVLAGPFGSMILADLGADVIKVERPPYGDISRTTGPYQNGWSGYFFSVNRGKRSLAIDLKHPEGRELFLRLVEHADVVIENFTPGTLEKLGLGYEVLSARNPRVILASISGFGQTGPYRDRPALDIVVQAMGGVLSITGEPGGPPIRPGVSYGDVVAGMFAVIGILAALRERDRSGLGQAIDISMLDCQVTVMENAIMRYFVTGEVPGPLGTRHPSATPFQAFPTADGWIVIALGFGEENQWNLLCAILGVPELIDDERFLTGPRRTQHHAELEPLLAAAFRRRTTAEWLEELLAAGIPAGPVNTVREVVADPQVRARGMIREVTHPVAGTIPIANTPVRMSRSETGITGPPPDLGGDTADVLGELLGLGEEEVRALAERGVLALESRLDISEIT</sequence>
<dbReference type="SUPFAM" id="SSF89796">
    <property type="entry name" value="CoA-transferase family III (CaiB/BaiF)"/>
    <property type="match status" value="1"/>
</dbReference>
<gene>
    <name evidence="2" type="ORF">A9A59_1133</name>
</gene>
<keyword evidence="1 2" id="KW-0808">Transferase</keyword>
<dbReference type="InterPro" id="IPR050483">
    <property type="entry name" value="CoA-transferase_III_domain"/>
</dbReference>
<dbReference type="InterPro" id="IPR044855">
    <property type="entry name" value="CoA-Trfase_III_dom3_sf"/>
</dbReference>